<sequence>MTTAVKFWDGVAAKYARSPIKDMAAYEHTLARTATYLKKTDDVLELGCGTGMTALRLSGYVDTITASDLSPGMLAVGRKNAAEQNIENVAFVEADATRPPAWSYDVALAFNLLHLVEDLDSALAQVHSVLKPRGLFISKTFCPPQHGGGMQYLAIRLALPVMQFFGKAPFVRFLSEADLDATIEQAGFEIVERDSFPARNGRRFLVARKI</sequence>
<dbReference type="Proteomes" id="UP000193778">
    <property type="component" value="Unassembled WGS sequence"/>
</dbReference>
<dbReference type="InterPro" id="IPR041698">
    <property type="entry name" value="Methyltransf_25"/>
</dbReference>
<accession>A0A1X6ZHS1</accession>
<dbReference type="InterPro" id="IPR029063">
    <property type="entry name" value="SAM-dependent_MTases_sf"/>
</dbReference>
<dbReference type="CDD" id="cd02440">
    <property type="entry name" value="AdoMet_MTases"/>
    <property type="match status" value="1"/>
</dbReference>
<protein>
    <submittedName>
        <fullName evidence="2">Demethylmenaquinone methyltransferase</fullName>
        <ecNumber evidence="2">2.1.1.163</ecNumber>
    </submittedName>
</protein>
<keyword evidence="2" id="KW-0489">Methyltransferase</keyword>
<dbReference type="OrthoDB" id="5642573at2"/>
<proteinExistence type="predicted"/>
<gene>
    <name evidence="2" type="primary">ubiE_1</name>
    <name evidence="2" type="ORF">RUM8411_02482</name>
</gene>
<dbReference type="SUPFAM" id="SSF53335">
    <property type="entry name" value="S-adenosyl-L-methionine-dependent methyltransferases"/>
    <property type="match status" value="1"/>
</dbReference>
<dbReference type="EC" id="2.1.1.163" evidence="2"/>
<dbReference type="GO" id="GO:0043770">
    <property type="term" value="F:demethylmenaquinone methyltransferase activity"/>
    <property type="evidence" value="ECO:0007669"/>
    <property type="project" value="UniProtKB-EC"/>
</dbReference>
<keyword evidence="3" id="KW-1185">Reference proteome</keyword>
<evidence type="ECO:0000313" key="3">
    <source>
        <dbReference type="Proteomes" id="UP000193778"/>
    </source>
</evidence>
<reference evidence="3" key="1">
    <citation type="submission" date="2017-03" db="EMBL/GenBank/DDBJ databases">
        <authorList>
            <person name="Rodrigo-Torres L."/>
            <person name="Arahal R.D."/>
            <person name="Lucena T."/>
        </authorList>
    </citation>
    <scope>NUCLEOTIDE SEQUENCE [LARGE SCALE GENOMIC DNA]</scope>
    <source>
        <strain evidence="3">CECT 8411</strain>
    </source>
</reference>
<evidence type="ECO:0000259" key="1">
    <source>
        <dbReference type="Pfam" id="PF13649"/>
    </source>
</evidence>
<dbReference type="Pfam" id="PF13649">
    <property type="entry name" value="Methyltransf_25"/>
    <property type="match status" value="1"/>
</dbReference>
<dbReference type="Gene3D" id="3.40.50.150">
    <property type="entry name" value="Vaccinia Virus protein VP39"/>
    <property type="match status" value="1"/>
</dbReference>
<organism evidence="2 3">
    <name type="scientific">Ruegeria meonggei</name>
    <dbReference type="NCBI Taxonomy" id="1446476"/>
    <lineage>
        <taxon>Bacteria</taxon>
        <taxon>Pseudomonadati</taxon>
        <taxon>Pseudomonadota</taxon>
        <taxon>Alphaproteobacteria</taxon>
        <taxon>Rhodobacterales</taxon>
        <taxon>Roseobacteraceae</taxon>
        <taxon>Ruegeria</taxon>
    </lineage>
</organism>
<dbReference type="AlphaFoldDB" id="A0A1X6ZHS1"/>
<dbReference type="GO" id="GO:0032259">
    <property type="term" value="P:methylation"/>
    <property type="evidence" value="ECO:0007669"/>
    <property type="project" value="UniProtKB-KW"/>
</dbReference>
<evidence type="ECO:0000313" key="2">
    <source>
        <dbReference type="EMBL" id="SLN51660.1"/>
    </source>
</evidence>
<name>A0A1X6ZHS1_9RHOB</name>
<keyword evidence="2" id="KW-0808">Transferase</keyword>
<feature type="domain" description="Methyltransferase" evidence="1">
    <location>
        <begin position="43"/>
        <end position="134"/>
    </location>
</feature>
<dbReference type="RefSeq" id="WP_085822992.1">
    <property type="nucleotide sequence ID" value="NZ_FWFP01000006.1"/>
</dbReference>
<dbReference type="PANTHER" id="PTHR43591">
    <property type="entry name" value="METHYLTRANSFERASE"/>
    <property type="match status" value="1"/>
</dbReference>
<dbReference type="EMBL" id="FWFP01000006">
    <property type="protein sequence ID" value="SLN51660.1"/>
    <property type="molecule type" value="Genomic_DNA"/>
</dbReference>